<feature type="region of interest" description="Disordered" evidence="2">
    <location>
        <begin position="196"/>
        <end position="239"/>
    </location>
</feature>
<feature type="compositionally biased region" description="Low complexity" evidence="2">
    <location>
        <begin position="215"/>
        <end position="231"/>
    </location>
</feature>
<dbReference type="VEuPathDB" id="TriTrypDB:ADEAN_000187100"/>
<feature type="region of interest" description="Disordered" evidence="2">
    <location>
        <begin position="285"/>
        <end position="318"/>
    </location>
</feature>
<feature type="compositionally biased region" description="Polar residues" evidence="2">
    <location>
        <begin position="197"/>
        <end position="214"/>
    </location>
</feature>
<keyword evidence="1" id="KW-0175">Coiled coil</keyword>
<dbReference type="EMBL" id="LR877147">
    <property type="protein sequence ID" value="CAD2214425.1"/>
    <property type="molecule type" value="Genomic_DNA"/>
</dbReference>
<feature type="coiled-coil region" evidence="1">
    <location>
        <begin position="112"/>
        <end position="160"/>
    </location>
</feature>
<dbReference type="AlphaFoldDB" id="A0A7G2C4J3"/>
<reference evidence="3 4" key="1">
    <citation type="submission" date="2020-08" db="EMBL/GenBank/DDBJ databases">
        <authorList>
            <person name="Newling K."/>
            <person name="Davey J."/>
            <person name="Forrester S."/>
        </authorList>
    </citation>
    <scope>NUCLEOTIDE SEQUENCE [LARGE SCALE GENOMIC DNA]</scope>
    <source>
        <strain evidence="4">Crithidia deanei Carvalho (ATCC PRA-265)</strain>
    </source>
</reference>
<sequence>MVAEYLSRREKEIESRVRLECAAELTKERELLVQEQQKNTDLRLSNEKLTIALHRLAEALGRANKCYMALRCWKDWEAFTRCEKIASLQDTLEQEYVDRQRAAAVVARWREVAAAARERKRAENSAREALLREEELKGEIEALKEALRKESEARRTVEDKSKADLVKSVAALNREAILSLKGEDGEEDAAAIEEILSSHSPVSRKSSTMLEQSQGASGRLDSRGSLRGSRAVEGASSPPFCPVHGVDEEGNFYHKCYNPNACAYGPSSTRQREFEPFVVEAQHASRTVSAGVPSYRASRPPPATTGKSSTPLHKHGWK</sequence>
<dbReference type="Proteomes" id="UP000515908">
    <property type="component" value="Chromosome 03"/>
</dbReference>
<keyword evidence="4" id="KW-1185">Reference proteome</keyword>
<evidence type="ECO:0000256" key="2">
    <source>
        <dbReference type="SAM" id="MobiDB-lite"/>
    </source>
</evidence>
<organism evidence="3 4">
    <name type="scientific">Angomonas deanei</name>
    <dbReference type="NCBI Taxonomy" id="59799"/>
    <lineage>
        <taxon>Eukaryota</taxon>
        <taxon>Discoba</taxon>
        <taxon>Euglenozoa</taxon>
        <taxon>Kinetoplastea</taxon>
        <taxon>Metakinetoplastina</taxon>
        <taxon>Trypanosomatida</taxon>
        <taxon>Trypanosomatidae</taxon>
        <taxon>Strigomonadinae</taxon>
        <taxon>Angomonas</taxon>
    </lineage>
</organism>
<name>A0A7G2C4J3_9TRYP</name>
<evidence type="ECO:0000256" key="1">
    <source>
        <dbReference type="SAM" id="Coils"/>
    </source>
</evidence>
<protein>
    <submittedName>
        <fullName evidence="3">Uncharacterized protein</fullName>
    </submittedName>
</protein>
<evidence type="ECO:0000313" key="4">
    <source>
        <dbReference type="Proteomes" id="UP000515908"/>
    </source>
</evidence>
<evidence type="ECO:0000313" key="3">
    <source>
        <dbReference type="EMBL" id="CAD2214425.1"/>
    </source>
</evidence>
<proteinExistence type="predicted"/>
<accession>A0A7G2C4J3</accession>
<gene>
    <name evidence="3" type="ORF">ADEAN_000187100</name>
</gene>